<feature type="chain" id="PRO_5040309563" evidence="1">
    <location>
        <begin position="23"/>
        <end position="45"/>
    </location>
</feature>
<sequence length="45" mass="5105">KDLSSLIVVCLKLNVLSLNVLADGYEYIPDITHQQFVPYAKKELL</sequence>
<keyword evidence="1" id="KW-0732">Signal</keyword>
<dbReference type="EMBL" id="CAJVQA010088630">
    <property type="protein sequence ID" value="CAG8839916.1"/>
    <property type="molecule type" value="Genomic_DNA"/>
</dbReference>
<keyword evidence="3" id="KW-1185">Reference proteome</keyword>
<comment type="caution">
    <text evidence="2">The sequence shown here is derived from an EMBL/GenBank/DDBJ whole genome shotgun (WGS) entry which is preliminary data.</text>
</comment>
<evidence type="ECO:0000313" key="2">
    <source>
        <dbReference type="EMBL" id="CAG8839916.1"/>
    </source>
</evidence>
<gene>
    <name evidence="2" type="ORF">CPELLU_LOCUS21943</name>
</gene>
<evidence type="ECO:0000313" key="3">
    <source>
        <dbReference type="Proteomes" id="UP000789759"/>
    </source>
</evidence>
<feature type="signal peptide" evidence="1">
    <location>
        <begin position="1"/>
        <end position="22"/>
    </location>
</feature>
<accession>A0A9N9PM34</accession>
<feature type="non-terminal residue" evidence="2">
    <location>
        <position position="1"/>
    </location>
</feature>
<dbReference type="AlphaFoldDB" id="A0A9N9PM34"/>
<dbReference type="Proteomes" id="UP000789759">
    <property type="component" value="Unassembled WGS sequence"/>
</dbReference>
<evidence type="ECO:0000256" key="1">
    <source>
        <dbReference type="SAM" id="SignalP"/>
    </source>
</evidence>
<name>A0A9N9PM34_9GLOM</name>
<protein>
    <submittedName>
        <fullName evidence="2">19509_t:CDS:1</fullName>
    </submittedName>
</protein>
<reference evidence="2" key="1">
    <citation type="submission" date="2021-06" db="EMBL/GenBank/DDBJ databases">
        <authorList>
            <person name="Kallberg Y."/>
            <person name="Tangrot J."/>
            <person name="Rosling A."/>
        </authorList>
    </citation>
    <scope>NUCLEOTIDE SEQUENCE</scope>
    <source>
        <strain evidence="2">FL966</strain>
    </source>
</reference>
<feature type="non-terminal residue" evidence="2">
    <location>
        <position position="45"/>
    </location>
</feature>
<proteinExistence type="predicted"/>
<organism evidence="2 3">
    <name type="scientific">Cetraspora pellucida</name>
    <dbReference type="NCBI Taxonomy" id="1433469"/>
    <lineage>
        <taxon>Eukaryota</taxon>
        <taxon>Fungi</taxon>
        <taxon>Fungi incertae sedis</taxon>
        <taxon>Mucoromycota</taxon>
        <taxon>Glomeromycotina</taxon>
        <taxon>Glomeromycetes</taxon>
        <taxon>Diversisporales</taxon>
        <taxon>Gigasporaceae</taxon>
        <taxon>Cetraspora</taxon>
    </lineage>
</organism>